<reference evidence="1" key="1">
    <citation type="submission" date="2015-10" db="EMBL/GenBank/DDBJ databases">
        <authorList>
            <person name="Gilbert D.G."/>
        </authorList>
    </citation>
    <scope>NUCLEOTIDE SEQUENCE</scope>
</reference>
<dbReference type="InterPro" id="IPR011990">
    <property type="entry name" value="TPR-like_helical_dom_sf"/>
</dbReference>
<dbReference type="EMBL" id="FAXC01000133">
    <property type="protein sequence ID" value="CUV08843.1"/>
    <property type="molecule type" value="Genomic_DNA"/>
</dbReference>
<dbReference type="PANTHER" id="PTHR12558:SF13">
    <property type="entry name" value="CELL DIVISION CYCLE PROTEIN 27 HOMOLOG"/>
    <property type="match status" value="1"/>
</dbReference>
<dbReference type="InterPro" id="IPR019734">
    <property type="entry name" value="TPR_rpt"/>
</dbReference>
<proteinExistence type="predicted"/>
<protein>
    <submittedName>
        <fullName evidence="1">TPR-domain containing protein</fullName>
    </submittedName>
</protein>
<dbReference type="Pfam" id="PF14559">
    <property type="entry name" value="TPR_19"/>
    <property type="match status" value="1"/>
</dbReference>
<sequence length="328" mass="37082">MERLFPASFTNIFLAALTTMTFSCKSGNRSALMLDLVRAEEIFIAGNTHQALELIDLIISENTSLAEPYLLKGNIYTAVGQHEKARVVYSKLVKIDPDFVSAWFKLGNNAYRAKQYQKAIDYYRNELIGNNAHSLQAKDKQITMLQIGRCYMHLGKIDSALISYNKCITIDSLYSEVIGDLARLHTDNGDFTKALMLAKKAVTLDENNIDYLYSLGTVYLKTNQYERAVTYLQAVSAQRPLYEGLHYNLGQAFIRSGDNIKGIKYLAKADSIQTLYSRLENLKMDVKRNPNNPRTWLALAEALEYAGMKKEADQARLAVHYTGTLKNK</sequence>
<organism evidence="1">
    <name type="scientific">hydrothermal vent metagenome</name>
    <dbReference type="NCBI Taxonomy" id="652676"/>
    <lineage>
        <taxon>unclassified sequences</taxon>
        <taxon>metagenomes</taxon>
        <taxon>ecological metagenomes</taxon>
    </lineage>
</organism>
<name>A0A160VEG9_9ZZZZ</name>
<gene>
    <name evidence="1" type="ORF">MGWOODY_Mmi1915</name>
</gene>
<dbReference type="SMART" id="SM00028">
    <property type="entry name" value="TPR"/>
    <property type="match status" value="5"/>
</dbReference>
<dbReference type="Pfam" id="PF13414">
    <property type="entry name" value="TPR_11"/>
    <property type="match status" value="1"/>
</dbReference>
<accession>A0A160VEG9</accession>
<dbReference type="AlphaFoldDB" id="A0A160VEG9"/>
<evidence type="ECO:0000313" key="1">
    <source>
        <dbReference type="EMBL" id="CUV08843.1"/>
    </source>
</evidence>
<dbReference type="Gene3D" id="1.25.40.10">
    <property type="entry name" value="Tetratricopeptide repeat domain"/>
    <property type="match status" value="1"/>
</dbReference>
<dbReference type="PANTHER" id="PTHR12558">
    <property type="entry name" value="CELL DIVISION CYCLE 16,23,27"/>
    <property type="match status" value="1"/>
</dbReference>
<dbReference type="PROSITE" id="PS51257">
    <property type="entry name" value="PROKAR_LIPOPROTEIN"/>
    <property type="match status" value="1"/>
</dbReference>
<dbReference type="SUPFAM" id="SSF48452">
    <property type="entry name" value="TPR-like"/>
    <property type="match status" value="2"/>
</dbReference>
<dbReference type="Pfam" id="PF13181">
    <property type="entry name" value="TPR_8"/>
    <property type="match status" value="2"/>
</dbReference>
<dbReference type="PROSITE" id="PS50005">
    <property type="entry name" value="TPR"/>
    <property type="match status" value="3"/>
</dbReference>